<reference evidence="2" key="1">
    <citation type="journal article" date="2013" name="ISME J.">
        <title>A small predatory core genome in the divergent marine Bacteriovorax marinus SJ and the terrestrial Bdellovibrio bacteriovorus.</title>
        <authorList>
            <person name="Crossman L.C."/>
            <person name="Chen H."/>
            <person name="Cerdeno-Tarraga A.M."/>
            <person name="Brooks K."/>
            <person name="Quail M.A."/>
            <person name="Pineiro S.A."/>
            <person name="Hobley L."/>
            <person name="Sockett R.E."/>
            <person name="Bentley S.D."/>
            <person name="Parkhill J."/>
            <person name="Williams H.N."/>
            <person name="Stine O.C."/>
        </authorList>
    </citation>
    <scope>NUCLEOTIDE SEQUENCE [LARGE SCALE GENOMIC DNA]</scope>
    <source>
        <strain evidence="2">ATCC BAA-682 / DSM 15412 / SJ</strain>
    </source>
</reference>
<sequence>MLEEKIIMSQIKSQILSRIEKHTESKSIQLDFDFLLALQKEQAPELRQDLVEICVIESFVKLYEDKTLDYLLYEYMDSKLTHSIERTAA</sequence>
<evidence type="ECO:0000313" key="2">
    <source>
        <dbReference type="Proteomes" id="UP000008963"/>
    </source>
</evidence>
<evidence type="ECO:0000313" key="1">
    <source>
        <dbReference type="EMBL" id="CBW26121.1"/>
    </source>
</evidence>
<dbReference type="AlphaFoldDB" id="E1WZ24"/>
<organism evidence="1 2">
    <name type="scientific">Halobacteriovorax marinus (strain ATCC BAA-682 / DSM 15412 / SJ)</name>
    <name type="common">Bacteriovorax marinus</name>
    <dbReference type="NCBI Taxonomy" id="862908"/>
    <lineage>
        <taxon>Bacteria</taxon>
        <taxon>Pseudomonadati</taxon>
        <taxon>Bdellovibrionota</taxon>
        <taxon>Bacteriovoracia</taxon>
        <taxon>Bacteriovoracales</taxon>
        <taxon>Halobacteriovoraceae</taxon>
        <taxon>Halobacteriovorax</taxon>
    </lineage>
</organism>
<dbReference type="PATRIC" id="fig|862908.3.peg.1186"/>
<proteinExistence type="predicted"/>
<dbReference type="KEGG" id="bmx:BMS_1247"/>
<name>E1WZ24_HALMS</name>
<dbReference type="HOGENOM" id="CLU_2450502_0_0_7"/>
<dbReference type="EMBL" id="FQ312005">
    <property type="protein sequence ID" value="CBW26121.1"/>
    <property type="molecule type" value="Genomic_DNA"/>
</dbReference>
<keyword evidence="2" id="KW-1185">Reference proteome</keyword>
<accession>E1WZ24</accession>
<dbReference type="Proteomes" id="UP000008963">
    <property type="component" value="Chromosome"/>
</dbReference>
<gene>
    <name evidence="1" type="ordered locus">BMS_1247</name>
</gene>
<protein>
    <submittedName>
        <fullName evidence="1">Uncharacterized protein</fullName>
    </submittedName>
</protein>